<accession>A0AAD9Q5B6</accession>
<feature type="compositionally biased region" description="Basic residues" evidence="1">
    <location>
        <begin position="103"/>
        <end position="115"/>
    </location>
</feature>
<feature type="compositionally biased region" description="Basic residues" evidence="1">
    <location>
        <begin position="254"/>
        <end position="263"/>
    </location>
</feature>
<feature type="compositionally biased region" description="Low complexity" evidence="1">
    <location>
        <begin position="93"/>
        <end position="102"/>
    </location>
</feature>
<dbReference type="AlphaFoldDB" id="A0AAD9Q5B6"/>
<evidence type="ECO:0000256" key="1">
    <source>
        <dbReference type="SAM" id="MobiDB-lite"/>
    </source>
</evidence>
<evidence type="ECO:0000313" key="3">
    <source>
        <dbReference type="Proteomes" id="UP001249851"/>
    </source>
</evidence>
<dbReference type="EMBL" id="JARQWQ010000065">
    <property type="protein sequence ID" value="KAK2555015.1"/>
    <property type="molecule type" value="Genomic_DNA"/>
</dbReference>
<name>A0AAD9Q5B6_ACRCE</name>
<comment type="caution">
    <text evidence="2">The sequence shown here is derived from an EMBL/GenBank/DDBJ whole genome shotgun (WGS) entry which is preliminary data.</text>
</comment>
<feature type="region of interest" description="Disordered" evidence="1">
    <location>
        <begin position="223"/>
        <end position="285"/>
    </location>
</feature>
<evidence type="ECO:0000313" key="2">
    <source>
        <dbReference type="EMBL" id="KAK2555015.1"/>
    </source>
</evidence>
<dbReference type="Proteomes" id="UP001249851">
    <property type="component" value="Unassembled WGS sequence"/>
</dbReference>
<feature type="region of interest" description="Disordered" evidence="1">
    <location>
        <begin position="25"/>
        <end position="51"/>
    </location>
</feature>
<feature type="compositionally biased region" description="Basic and acidic residues" evidence="1">
    <location>
        <begin position="127"/>
        <end position="151"/>
    </location>
</feature>
<gene>
    <name evidence="2" type="ORF">P5673_023361</name>
</gene>
<reference evidence="2" key="1">
    <citation type="journal article" date="2023" name="G3 (Bethesda)">
        <title>Whole genome assembly and annotation of the endangered Caribbean coral Acropora cervicornis.</title>
        <authorList>
            <person name="Selwyn J.D."/>
            <person name="Vollmer S.V."/>
        </authorList>
    </citation>
    <scope>NUCLEOTIDE SEQUENCE</scope>
    <source>
        <strain evidence="2">K2</strain>
    </source>
</reference>
<feature type="compositionally biased region" description="Polar residues" evidence="1">
    <location>
        <begin position="25"/>
        <end position="35"/>
    </location>
</feature>
<feature type="region of interest" description="Disordered" evidence="1">
    <location>
        <begin position="87"/>
        <end position="169"/>
    </location>
</feature>
<proteinExistence type="predicted"/>
<organism evidence="2 3">
    <name type="scientific">Acropora cervicornis</name>
    <name type="common">Staghorn coral</name>
    <dbReference type="NCBI Taxonomy" id="6130"/>
    <lineage>
        <taxon>Eukaryota</taxon>
        <taxon>Metazoa</taxon>
        <taxon>Cnidaria</taxon>
        <taxon>Anthozoa</taxon>
        <taxon>Hexacorallia</taxon>
        <taxon>Scleractinia</taxon>
        <taxon>Astrocoeniina</taxon>
        <taxon>Acroporidae</taxon>
        <taxon>Acropora</taxon>
    </lineage>
</organism>
<reference evidence="2" key="2">
    <citation type="journal article" date="2023" name="Science">
        <title>Genomic signatures of disease resistance in endangered staghorn corals.</title>
        <authorList>
            <person name="Vollmer S.V."/>
            <person name="Selwyn J.D."/>
            <person name="Despard B.A."/>
            <person name="Roesel C.L."/>
        </authorList>
    </citation>
    <scope>NUCLEOTIDE SEQUENCE</scope>
    <source>
        <strain evidence="2">K2</strain>
    </source>
</reference>
<keyword evidence="3" id="KW-1185">Reference proteome</keyword>
<sequence>MLKCDSICTSEPRRASTRVSSGFTLFEHSSPSFGSHRTRSDRNGAESATVRRRCATERPAVLVSFTFVEPLCRDLPRTRAHARLLGPCFKTGPMRPDPSASRSPRRGRSAPHPRRVGASGTSVDEGDSTRGRWDGGRRRQARRDGATRRSASESTLPHAGPRAAASGVGRPHGLGSARFHALLNSLFKVLFIFPSRYLFAIGLAPVSSLGWSLPPVFGLQSQTTRLSDGDRPAAPVGPSRTGFSPSPTLPSKRLGGRRLRRDRFPRSTTRTTAGPRDSNRGPVPASLAVTEGILAVLLFRGRGHKDGRQAGRDDSNSPSLKWVKPRGGWTLGQPCSPRERRAPFAFEESTIGSAIHTTSVAVGCVLRRCASREIHRAERRR</sequence>
<protein>
    <submittedName>
        <fullName evidence="2">Uncharacterized protein</fullName>
    </submittedName>
</protein>